<dbReference type="Proteomes" id="UP000231550">
    <property type="component" value="Unassembled WGS sequence"/>
</dbReference>
<keyword evidence="1" id="KW-1133">Transmembrane helix</keyword>
<name>A0A2H0KQA4_9BACT</name>
<dbReference type="EMBL" id="PCVN01000070">
    <property type="protein sequence ID" value="PIQ74330.1"/>
    <property type="molecule type" value="Genomic_DNA"/>
</dbReference>
<organism evidence="2 3">
    <name type="scientific">Candidatus Portnoybacteria bacterium CG11_big_fil_rev_8_21_14_0_20_44_10</name>
    <dbReference type="NCBI Taxonomy" id="1974818"/>
    <lineage>
        <taxon>Bacteria</taxon>
        <taxon>Candidatus Portnoyibacteriota</taxon>
    </lineage>
</organism>
<evidence type="ECO:0000313" key="2">
    <source>
        <dbReference type="EMBL" id="PIQ74330.1"/>
    </source>
</evidence>
<comment type="caution">
    <text evidence="2">The sequence shown here is derived from an EMBL/GenBank/DDBJ whole genome shotgun (WGS) entry which is preliminary data.</text>
</comment>
<protein>
    <submittedName>
        <fullName evidence="2">Uncharacterized protein</fullName>
    </submittedName>
</protein>
<evidence type="ECO:0000256" key="1">
    <source>
        <dbReference type="SAM" id="Phobius"/>
    </source>
</evidence>
<keyword evidence="1" id="KW-0472">Membrane</keyword>
<gene>
    <name evidence="2" type="ORF">COV85_02755</name>
</gene>
<evidence type="ECO:0000313" key="3">
    <source>
        <dbReference type="Proteomes" id="UP000231550"/>
    </source>
</evidence>
<dbReference type="AlphaFoldDB" id="A0A2H0KQA4"/>
<proteinExistence type="predicted"/>
<accession>A0A2H0KQA4</accession>
<feature type="transmembrane region" description="Helical" evidence="1">
    <location>
        <begin position="12"/>
        <end position="33"/>
    </location>
</feature>
<reference evidence="2 3" key="1">
    <citation type="submission" date="2017-09" db="EMBL/GenBank/DDBJ databases">
        <title>Depth-based differentiation of microbial function through sediment-hosted aquifers and enrichment of novel symbionts in the deep terrestrial subsurface.</title>
        <authorList>
            <person name="Probst A.J."/>
            <person name="Ladd B."/>
            <person name="Jarett J.K."/>
            <person name="Geller-Mcgrath D.E."/>
            <person name="Sieber C.M."/>
            <person name="Emerson J.B."/>
            <person name="Anantharaman K."/>
            <person name="Thomas B.C."/>
            <person name="Malmstrom R."/>
            <person name="Stieglmeier M."/>
            <person name="Klingl A."/>
            <person name="Woyke T."/>
            <person name="Ryan C.M."/>
            <person name="Banfield J.F."/>
        </authorList>
    </citation>
    <scope>NUCLEOTIDE SEQUENCE [LARGE SCALE GENOMIC DNA]</scope>
    <source>
        <strain evidence="2">CG11_big_fil_rev_8_21_14_0_20_44_10</strain>
    </source>
</reference>
<keyword evidence="1" id="KW-0812">Transmembrane</keyword>
<sequence length="673" mass="73356">MYSSLTPSKYQRIFAILVVFIFLINLVFAYALLPTQEAKAQIKLGVITSNPLLQSIQSAWKAIDGAWQAADKLLQKVTSASSATSSAIDMWGQAKKILREAARWAITQLLYKLLATVSNDIIKWINGGQQVMFVTNWNQYLEGAALKNGLNPTLDNYLGQGLMCQSYDAAIKQAFSAQPNFAQQISCPVQSSNNQWDTWLQQIQPSGNFYGSYLETLDKTLADEEKARRAAEDEAISGGGFIGAKDCKQWRVENLISGEVTTVNGKSPGDLSGGDLQATCTNNQIITPPSVLQHEISQTTDSGRQLVQQQIAAMTPHLELFGINLAPFMSSLFTSLINKMINMGLGSLTGVSATADDTYYYSQLSNGPDLVNESNWPSDITANSTLEVLPMARQLLMQQRLLKENLENELMPQLTRQRDILAQMKQLQQNILTALVDVAKESPCTLPTWASKQILSSQTTNGATVETIKVTAIGVGDITFTNTIATTDIGESISVQISQVNPEISDPDKDVRETQQLIADVSAAISTTENYIAAAEDYQAVYSANASLTGAGGAAAIQAAENRVETAWNAMIAAAQKTTNSSSANLGSLVDPTQAQNLNLDTQNMNLRVVEQAANLQSELSNPESSIYQQQSALQQKGTEAQAAVTTCQQYLLQLQEERRQRQEQETTNPFGF</sequence>